<keyword evidence="4" id="KW-1185">Reference proteome</keyword>
<dbReference type="GO" id="GO:0016740">
    <property type="term" value="F:transferase activity"/>
    <property type="evidence" value="ECO:0007669"/>
    <property type="project" value="UniProtKB-KW"/>
</dbReference>
<gene>
    <name evidence="3" type="ORF">C0Z16_11990</name>
    <name evidence="2" type="ORF">LMG27174_05960</name>
</gene>
<keyword evidence="3" id="KW-0808">Transferase</keyword>
<sequence length="384" mass="41396">METSTHAVLLHAYSSKNSGDGLLVDLSVGLIRQALGATTRVSIVAADPASFPQYTGVHAAPVLADSGMARITGAASLVLPVGGNGRMRELRRLLSSADLIVGVGGGYLRARNCIEAVKLEAGHLLQMRAASLSGKPTVYLPQSIGPSMPAAPLASHLSGMLERFSSVFVRDDRSVRFLSRNANTRRAPDLAVMDFERRSDEIIARASQARANVSHIAFVLRRAPSWSGRQRERYETSTRRLIQLLSPLCRITFAVQSTGRGNDDLAYYRSIGVDGNLKSLKELLATDTPDVVVSVRLHGALESLLHGVASYHLSYERKGFGAYDDLGVDNWVSNAADFDPERVAATLLGTDAIHNFWTSASSGFSHIRAGQYRVIAGLRSALGR</sequence>
<dbReference type="Proteomes" id="UP000235659">
    <property type="component" value="Unassembled WGS sequence"/>
</dbReference>
<organism evidence="2 5">
    <name type="scientific">Paraburkholderia rhynchosiae</name>
    <dbReference type="NCBI Taxonomy" id="487049"/>
    <lineage>
        <taxon>Bacteria</taxon>
        <taxon>Pseudomonadati</taxon>
        <taxon>Pseudomonadota</taxon>
        <taxon>Betaproteobacteria</taxon>
        <taxon>Burkholderiales</taxon>
        <taxon>Burkholderiaceae</taxon>
        <taxon>Paraburkholderia</taxon>
    </lineage>
</organism>
<dbReference type="InterPro" id="IPR007345">
    <property type="entry name" value="Polysacch_pyruvyl_Trfase"/>
</dbReference>
<reference evidence="3 4" key="1">
    <citation type="submission" date="2018-01" db="EMBL/GenBank/DDBJ databases">
        <title>Whole genome analyses suggest that Burkholderia sensu lato contains two further novel genera in the rhizoxinica-symbiotica group Mycetohabitans gen. nov., and Trinickia gen. nov.: implications for the evolution of diazotrophy and nodulation in the Burkholderiaceae.</title>
        <authorList>
            <person name="Estrada-de los Santos P."/>
            <person name="Palmer M."/>
            <person name="Chavez-Ramirez B."/>
            <person name="Beukes C."/>
            <person name="Steenkamp E.T."/>
            <person name="Hirsch A.M."/>
            <person name="Manyaka P."/>
            <person name="Maluk M."/>
            <person name="Lafos M."/>
            <person name="Crook M."/>
            <person name="Gross E."/>
            <person name="Simon M.F."/>
            <person name="Bueno dos Reis Junior F."/>
            <person name="Poole P.S."/>
            <person name="Venter S.N."/>
            <person name="James E.K."/>
        </authorList>
    </citation>
    <scope>NUCLEOTIDE SEQUENCE [LARGE SCALE GENOMIC DNA]</scope>
    <source>
        <strain evidence="3 4">WSM 3937</strain>
    </source>
</reference>
<dbReference type="AlphaFoldDB" id="A0A2N7WNF9"/>
<evidence type="ECO:0000313" key="3">
    <source>
        <dbReference type="EMBL" id="PMS30950.1"/>
    </source>
</evidence>
<feature type="domain" description="Polysaccharide pyruvyl transferase" evidence="1">
    <location>
        <begin position="17"/>
        <end position="316"/>
    </location>
</feature>
<dbReference type="PANTHER" id="PTHR36836:SF1">
    <property type="entry name" value="COLANIC ACID BIOSYNTHESIS PROTEIN WCAK"/>
    <property type="match status" value="1"/>
</dbReference>
<dbReference type="PANTHER" id="PTHR36836">
    <property type="entry name" value="COLANIC ACID BIOSYNTHESIS PROTEIN WCAK"/>
    <property type="match status" value="1"/>
</dbReference>
<evidence type="ECO:0000313" key="4">
    <source>
        <dbReference type="Proteomes" id="UP000235659"/>
    </source>
</evidence>
<dbReference type="Proteomes" id="UP000494205">
    <property type="component" value="Unassembled WGS sequence"/>
</dbReference>
<dbReference type="Pfam" id="PF04230">
    <property type="entry name" value="PS_pyruv_trans"/>
    <property type="match status" value="1"/>
</dbReference>
<dbReference type="EMBL" id="PNXY01000007">
    <property type="protein sequence ID" value="PMS30950.1"/>
    <property type="molecule type" value="Genomic_DNA"/>
</dbReference>
<evidence type="ECO:0000313" key="5">
    <source>
        <dbReference type="Proteomes" id="UP000494205"/>
    </source>
</evidence>
<dbReference type="RefSeq" id="WP_102632371.1">
    <property type="nucleotide sequence ID" value="NZ_CADIJZ010000029.1"/>
</dbReference>
<dbReference type="EMBL" id="CADIJZ010000029">
    <property type="protein sequence ID" value="CAB3732775.1"/>
    <property type="molecule type" value="Genomic_DNA"/>
</dbReference>
<protein>
    <submittedName>
        <fullName evidence="3">Polysaccharide pyruvyl transferase</fullName>
    </submittedName>
</protein>
<evidence type="ECO:0000259" key="1">
    <source>
        <dbReference type="Pfam" id="PF04230"/>
    </source>
</evidence>
<proteinExistence type="predicted"/>
<reference evidence="2 5" key="2">
    <citation type="submission" date="2020-04" db="EMBL/GenBank/DDBJ databases">
        <authorList>
            <person name="De Canck E."/>
        </authorList>
    </citation>
    <scope>NUCLEOTIDE SEQUENCE [LARGE SCALE GENOMIC DNA]</scope>
    <source>
        <strain evidence="2 5">LMG 27174</strain>
    </source>
</reference>
<evidence type="ECO:0000313" key="2">
    <source>
        <dbReference type="EMBL" id="CAB3732775.1"/>
    </source>
</evidence>
<dbReference type="OrthoDB" id="3733126at2"/>
<name>A0A2N7WNF9_9BURK</name>
<accession>A0A2N7WNF9</accession>